<evidence type="ECO:0008006" key="3">
    <source>
        <dbReference type="Google" id="ProtNLM"/>
    </source>
</evidence>
<dbReference type="RefSeq" id="WP_290206510.1">
    <property type="nucleotide sequence ID" value="NZ_JASDDK010000002.1"/>
</dbReference>
<organism evidence="1 2">
    <name type="scientific">Winogradskyella bathintestinalis</name>
    <dbReference type="NCBI Taxonomy" id="3035208"/>
    <lineage>
        <taxon>Bacteria</taxon>
        <taxon>Pseudomonadati</taxon>
        <taxon>Bacteroidota</taxon>
        <taxon>Flavobacteriia</taxon>
        <taxon>Flavobacteriales</taxon>
        <taxon>Flavobacteriaceae</taxon>
        <taxon>Winogradskyella</taxon>
    </lineage>
</organism>
<dbReference type="Proteomes" id="UP001231197">
    <property type="component" value="Unassembled WGS sequence"/>
</dbReference>
<dbReference type="Pfam" id="PF26622">
    <property type="entry name" value="DUF8199"/>
    <property type="match status" value="1"/>
</dbReference>
<reference evidence="1 2" key="1">
    <citation type="journal article" date="2023" name="Int. J. Syst. Evol. Microbiol.">
        <title>Winogradskyella bathintestinalis sp. nov., isolated from the intestine of the deep-sea loosejaw dragonfish, Malacosteus niger.</title>
        <authorList>
            <person name="Uniacke-Lowe S."/>
            <person name="Johnson C.N."/>
            <person name="Stanton C."/>
            <person name="Hill C."/>
            <person name="Ross P."/>
        </authorList>
    </citation>
    <scope>NUCLEOTIDE SEQUENCE [LARGE SCALE GENOMIC DNA]</scope>
    <source>
        <strain evidence="1 2">APC 3343</strain>
    </source>
</reference>
<name>A0ABT7ZVL0_9FLAO</name>
<accession>A0ABT7ZVL0</accession>
<evidence type="ECO:0000313" key="1">
    <source>
        <dbReference type="EMBL" id="MDN3492864.1"/>
    </source>
</evidence>
<dbReference type="NCBIfam" id="NF047658">
    <property type="entry name" value="HYC_CC_PP"/>
    <property type="match status" value="1"/>
</dbReference>
<proteinExistence type="predicted"/>
<protein>
    <recommendedName>
        <fullName evidence="3">Secreted protein</fullName>
    </recommendedName>
</protein>
<gene>
    <name evidence="1" type="ORF">QMA06_09035</name>
</gene>
<comment type="caution">
    <text evidence="1">The sequence shown here is derived from an EMBL/GenBank/DDBJ whole genome shotgun (WGS) entry which is preliminary data.</text>
</comment>
<keyword evidence="2" id="KW-1185">Reference proteome</keyword>
<sequence>MKFTIAYKAYSISLSFLVLLSTLSLTIEKHFCGDTLIDVAIFTETEKCSEDVIEIDQVSITKNSCCKDEIDIIEGLSEMTITSFEDLDVIQQHVLFTFAYSYSNLFENLPNIGNSDKDYSPPILVKDIQVLDETYLI</sequence>
<dbReference type="EMBL" id="JASDDK010000002">
    <property type="protein sequence ID" value="MDN3492864.1"/>
    <property type="molecule type" value="Genomic_DNA"/>
</dbReference>
<dbReference type="InterPro" id="IPR058512">
    <property type="entry name" value="DUF8199"/>
</dbReference>
<evidence type="ECO:0000313" key="2">
    <source>
        <dbReference type="Proteomes" id="UP001231197"/>
    </source>
</evidence>
<dbReference type="InterPro" id="IPR058060">
    <property type="entry name" value="HYC_CC_PP"/>
</dbReference>